<gene>
    <name evidence="3" type="ORF">SLEP1_g53215</name>
</gene>
<evidence type="ECO:0000313" key="3">
    <source>
        <dbReference type="EMBL" id="GKV46216.1"/>
    </source>
</evidence>
<feature type="domain" description="F-box" evidence="2">
    <location>
        <begin position="87"/>
        <end position="133"/>
    </location>
</feature>
<evidence type="ECO:0000313" key="4">
    <source>
        <dbReference type="Proteomes" id="UP001054252"/>
    </source>
</evidence>
<dbReference type="Proteomes" id="UP001054252">
    <property type="component" value="Unassembled WGS sequence"/>
</dbReference>
<dbReference type="Pfam" id="PF00646">
    <property type="entry name" value="F-box"/>
    <property type="match status" value="1"/>
</dbReference>
<dbReference type="InterPro" id="IPR017451">
    <property type="entry name" value="F-box-assoc_interact_dom"/>
</dbReference>
<dbReference type="InterPro" id="IPR036047">
    <property type="entry name" value="F-box-like_dom_sf"/>
</dbReference>
<dbReference type="CDD" id="cd22157">
    <property type="entry name" value="F-box_AtFBW1-like"/>
    <property type="match status" value="1"/>
</dbReference>
<evidence type="ECO:0000259" key="2">
    <source>
        <dbReference type="PROSITE" id="PS50181"/>
    </source>
</evidence>
<dbReference type="PANTHER" id="PTHR31672:SF13">
    <property type="entry name" value="F-BOX PROTEIN CPR30-LIKE"/>
    <property type="match status" value="1"/>
</dbReference>
<dbReference type="Pfam" id="PF07734">
    <property type="entry name" value="FBA_1"/>
    <property type="match status" value="1"/>
</dbReference>
<feature type="region of interest" description="Disordered" evidence="1">
    <location>
        <begin position="1"/>
        <end position="70"/>
    </location>
</feature>
<dbReference type="InterPro" id="IPR050796">
    <property type="entry name" value="SCF_F-box_component"/>
</dbReference>
<feature type="compositionally biased region" description="Polar residues" evidence="1">
    <location>
        <begin position="1"/>
        <end position="15"/>
    </location>
</feature>
<dbReference type="EMBL" id="BPVZ01000204">
    <property type="protein sequence ID" value="GKV46216.1"/>
    <property type="molecule type" value="Genomic_DNA"/>
</dbReference>
<dbReference type="PROSITE" id="PS50181">
    <property type="entry name" value="FBOX"/>
    <property type="match status" value="1"/>
</dbReference>
<organism evidence="3 4">
    <name type="scientific">Rubroshorea leprosula</name>
    <dbReference type="NCBI Taxonomy" id="152421"/>
    <lineage>
        <taxon>Eukaryota</taxon>
        <taxon>Viridiplantae</taxon>
        <taxon>Streptophyta</taxon>
        <taxon>Embryophyta</taxon>
        <taxon>Tracheophyta</taxon>
        <taxon>Spermatophyta</taxon>
        <taxon>Magnoliopsida</taxon>
        <taxon>eudicotyledons</taxon>
        <taxon>Gunneridae</taxon>
        <taxon>Pentapetalae</taxon>
        <taxon>rosids</taxon>
        <taxon>malvids</taxon>
        <taxon>Malvales</taxon>
        <taxon>Dipterocarpaceae</taxon>
        <taxon>Rubroshorea</taxon>
    </lineage>
</organism>
<reference evidence="3 4" key="1">
    <citation type="journal article" date="2021" name="Commun. Biol.">
        <title>The genome of Shorea leprosula (Dipterocarpaceae) highlights the ecological relevance of drought in aseasonal tropical rainforests.</title>
        <authorList>
            <person name="Ng K.K.S."/>
            <person name="Kobayashi M.J."/>
            <person name="Fawcett J.A."/>
            <person name="Hatakeyama M."/>
            <person name="Paape T."/>
            <person name="Ng C.H."/>
            <person name="Ang C.C."/>
            <person name="Tnah L.H."/>
            <person name="Lee C.T."/>
            <person name="Nishiyama T."/>
            <person name="Sese J."/>
            <person name="O'Brien M.J."/>
            <person name="Copetti D."/>
            <person name="Mohd Noor M.I."/>
            <person name="Ong R.C."/>
            <person name="Putra M."/>
            <person name="Sireger I.Z."/>
            <person name="Indrioko S."/>
            <person name="Kosugi Y."/>
            <person name="Izuno A."/>
            <person name="Isagi Y."/>
            <person name="Lee S.L."/>
            <person name="Shimizu K.K."/>
        </authorList>
    </citation>
    <scope>NUCLEOTIDE SEQUENCE [LARGE SCALE GENOMIC DNA]</scope>
    <source>
        <strain evidence="3">214</strain>
    </source>
</reference>
<protein>
    <recommendedName>
        <fullName evidence="2">F-box domain-containing protein</fullName>
    </recommendedName>
</protein>
<dbReference type="InterPro" id="IPR006527">
    <property type="entry name" value="F-box-assoc_dom_typ1"/>
</dbReference>
<dbReference type="SMART" id="SM00256">
    <property type="entry name" value="FBOX"/>
    <property type="match status" value="1"/>
</dbReference>
<dbReference type="NCBIfam" id="TIGR01640">
    <property type="entry name" value="F_box_assoc_1"/>
    <property type="match status" value="1"/>
</dbReference>
<dbReference type="InterPro" id="IPR001810">
    <property type="entry name" value="F-box_dom"/>
</dbReference>
<dbReference type="Gene3D" id="1.20.1280.50">
    <property type="match status" value="1"/>
</dbReference>
<keyword evidence="4" id="KW-1185">Reference proteome</keyword>
<evidence type="ECO:0000256" key="1">
    <source>
        <dbReference type="SAM" id="MobiDB-lite"/>
    </source>
</evidence>
<comment type="caution">
    <text evidence="3">The sequence shown here is derived from an EMBL/GenBank/DDBJ whole genome shotgun (WGS) entry which is preliminary data.</text>
</comment>
<accession>A0AAV5M8W8</accession>
<name>A0AAV5M8W8_9ROSI</name>
<dbReference type="PANTHER" id="PTHR31672">
    <property type="entry name" value="BNACNNG10540D PROTEIN"/>
    <property type="match status" value="1"/>
</dbReference>
<sequence>MSASNSNLFSPSTSRKAPATPPKSNPKIKQRRTNFTSEISTTICNSPSFTSKDRGKIPVTPPNPNSNPLTLVDERLLHCRTDRNSDTAKKTQFPSDLIEEILLRLGVKSLLRFRCVSKQWFFLLSNQQFITRHLKIQTSKRTRQEFISLSLKRGLWKTVQFDVEYSFDLSDGTHVNGYIYWLINRQRRSCCGIVSFDLSTDKLREEESLSWMLSNKSNMYTGLHLSGESLCLVESPDEVTYDVWMMEENVVTHTKSWIKLFRVSSTDGNFNTPLNDPLNRDVMTPVCFTGNGKVLIYWYTRYEYALYDPSDQSVNKVAELGNPIFESWPVSPYVESLVSLG</sequence>
<dbReference type="AlphaFoldDB" id="A0AAV5M8W8"/>
<dbReference type="SUPFAM" id="SSF81383">
    <property type="entry name" value="F-box domain"/>
    <property type="match status" value="1"/>
</dbReference>
<feature type="compositionally biased region" description="Polar residues" evidence="1">
    <location>
        <begin position="33"/>
        <end position="50"/>
    </location>
</feature>
<proteinExistence type="predicted"/>